<dbReference type="RefSeq" id="WP_217634444.1">
    <property type="nucleotide sequence ID" value="NZ_FNPZ01000005.1"/>
</dbReference>
<evidence type="ECO:0000313" key="2">
    <source>
        <dbReference type="EMBL" id="SDZ49274.1"/>
    </source>
</evidence>
<gene>
    <name evidence="2" type="ORF">SAMN05216554_4203</name>
</gene>
<dbReference type="Pfam" id="PF18495">
    <property type="entry name" value="VbhA"/>
    <property type="match status" value="1"/>
</dbReference>
<proteinExistence type="predicted"/>
<evidence type="ECO:0000313" key="3">
    <source>
        <dbReference type="Proteomes" id="UP000198891"/>
    </source>
</evidence>
<dbReference type="AlphaFoldDB" id="A0A1H3TGB6"/>
<dbReference type="InterPro" id="IPR041535">
    <property type="entry name" value="VbhA"/>
</dbReference>
<sequence>MSARTAKTIFASERELRERVVADAAHSSAMEGLTASPEYRADAAAFVAGEYDADELVTRTRVRYGLG</sequence>
<dbReference type="InterPro" id="IPR033788">
    <property type="entry name" value="VbhA-like"/>
</dbReference>
<dbReference type="InterPro" id="IPR043038">
    <property type="entry name" value="VbhA_sf"/>
</dbReference>
<feature type="domain" description="Antitoxin VbhA" evidence="1">
    <location>
        <begin position="17"/>
        <end position="63"/>
    </location>
</feature>
<dbReference type="EMBL" id="FNPZ01000005">
    <property type="protein sequence ID" value="SDZ49274.1"/>
    <property type="molecule type" value="Genomic_DNA"/>
</dbReference>
<dbReference type="Proteomes" id="UP000198891">
    <property type="component" value="Unassembled WGS sequence"/>
</dbReference>
<protein>
    <recommendedName>
        <fullName evidence="1">Antitoxin VbhA domain-containing protein</fullName>
    </recommendedName>
</protein>
<accession>A0A1H3TGB6</accession>
<dbReference type="Gene3D" id="1.10.8.1050">
    <property type="entry name" value="Antitoxin VbhA-like"/>
    <property type="match status" value="1"/>
</dbReference>
<name>A0A1H3TGB6_9MICO</name>
<evidence type="ECO:0000259" key="1">
    <source>
        <dbReference type="Pfam" id="PF18495"/>
    </source>
</evidence>
<reference evidence="2 3" key="1">
    <citation type="submission" date="2016-10" db="EMBL/GenBank/DDBJ databases">
        <authorList>
            <person name="de Groot N.N."/>
        </authorList>
    </citation>
    <scope>NUCLEOTIDE SEQUENCE [LARGE SCALE GENOMIC DNA]</scope>
    <source>
        <strain evidence="2 3">CGMCC 4.3491</strain>
    </source>
</reference>
<dbReference type="CDD" id="cd11586">
    <property type="entry name" value="VbhA_like"/>
    <property type="match status" value="1"/>
</dbReference>
<keyword evidence="3" id="KW-1185">Reference proteome</keyword>
<organism evidence="2 3">
    <name type="scientific">Herbiconiux ginsengi</name>
    <dbReference type="NCBI Taxonomy" id="381665"/>
    <lineage>
        <taxon>Bacteria</taxon>
        <taxon>Bacillati</taxon>
        <taxon>Actinomycetota</taxon>
        <taxon>Actinomycetes</taxon>
        <taxon>Micrococcales</taxon>
        <taxon>Microbacteriaceae</taxon>
        <taxon>Herbiconiux</taxon>
    </lineage>
</organism>